<dbReference type="HAMAP" id="MF_01274">
    <property type="entry name" value="Pantothen_kinase_3"/>
    <property type="match status" value="1"/>
</dbReference>
<dbReference type="Pfam" id="PF03309">
    <property type="entry name" value="Pan_kinase"/>
    <property type="match status" value="1"/>
</dbReference>
<evidence type="ECO:0000256" key="1">
    <source>
        <dbReference type="ARBA" id="ARBA00001206"/>
    </source>
</evidence>
<dbReference type="SUPFAM" id="SSF53067">
    <property type="entry name" value="Actin-like ATPase domain"/>
    <property type="match status" value="2"/>
</dbReference>
<evidence type="ECO:0000256" key="14">
    <source>
        <dbReference type="ARBA" id="ARBA00038036"/>
    </source>
</evidence>
<dbReference type="EMBL" id="CP007145">
    <property type="protein sequence ID" value="AHJ99854.1"/>
    <property type="molecule type" value="Genomic_DNA"/>
</dbReference>
<evidence type="ECO:0000256" key="11">
    <source>
        <dbReference type="ARBA" id="ARBA00022840"/>
    </source>
</evidence>
<dbReference type="PATRIC" id="fig|1227739.3.peg.4405"/>
<reference evidence="17 18" key="1">
    <citation type="submission" date="2014-01" db="EMBL/GenBank/DDBJ databases">
        <title>Complete genome sequence of ionizing-radiation resistance bacterium Hymenobacter swuensis DY53.</title>
        <authorList>
            <person name="Jung J.-H."/>
            <person name="Jeong S.-W."/>
            <person name="Joe M.-H."/>
            <person name="Cho y.-j."/>
            <person name="Kim M.-K."/>
            <person name="Lim S.-Y."/>
        </authorList>
    </citation>
    <scope>NUCLEOTIDE SEQUENCE [LARGE SCALE GENOMIC DNA]</scope>
    <source>
        <strain evidence="17 18">DY53</strain>
    </source>
</reference>
<keyword evidence="11 16" id="KW-0067">ATP-binding</keyword>
<comment type="subcellular location">
    <subcellularLocation>
        <location evidence="3 16">Cytoplasm</location>
    </subcellularLocation>
</comment>
<keyword evidence="10 16" id="KW-0418">Kinase</keyword>
<dbReference type="GO" id="GO:0004594">
    <property type="term" value="F:pantothenate kinase activity"/>
    <property type="evidence" value="ECO:0007669"/>
    <property type="project" value="UniProtKB-UniRule"/>
</dbReference>
<evidence type="ECO:0000256" key="4">
    <source>
        <dbReference type="ARBA" id="ARBA00005225"/>
    </source>
</evidence>
<evidence type="ECO:0000256" key="9">
    <source>
        <dbReference type="ARBA" id="ARBA00022741"/>
    </source>
</evidence>
<dbReference type="STRING" id="1227739.Hsw_4259"/>
<dbReference type="Proteomes" id="UP000019423">
    <property type="component" value="Chromosome"/>
</dbReference>
<dbReference type="KEGG" id="hsw:Hsw_4259"/>
<dbReference type="eggNOG" id="COG1521">
    <property type="taxonomic scope" value="Bacteria"/>
</dbReference>
<keyword evidence="12 16" id="KW-0630">Potassium</keyword>
<comment type="pathway">
    <text evidence="4 16">Cofactor biosynthesis; coenzyme A biosynthesis; CoA from (R)-pantothenate: step 1/5.</text>
</comment>
<keyword evidence="16" id="KW-0479">Metal-binding</keyword>
<evidence type="ECO:0000256" key="3">
    <source>
        <dbReference type="ARBA" id="ARBA00004496"/>
    </source>
</evidence>
<dbReference type="GO" id="GO:0005737">
    <property type="term" value="C:cytoplasm"/>
    <property type="evidence" value="ECO:0007669"/>
    <property type="project" value="UniProtKB-SubCell"/>
</dbReference>
<organism evidence="17 18">
    <name type="scientific">Hymenobacter swuensis DY53</name>
    <dbReference type="NCBI Taxonomy" id="1227739"/>
    <lineage>
        <taxon>Bacteria</taxon>
        <taxon>Pseudomonadati</taxon>
        <taxon>Bacteroidota</taxon>
        <taxon>Cytophagia</taxon>
        <taxon>Cytophagales</taxon>
        <taxon>Hymenobacteraceae</taxon>
        <taxon>Hymenobacter</taxon>
    </lineage>
</organism>
<dbReference type="EC" id="2.7.1.33" evidence="6 16"/>
<dbReference type="AlphaFoldDB" id="W8F369"/>
<proteinExistence type="inferred from homology"/>
<keyword evidence="9 16" id="KW-0547">Nucleotide-binding</keyword>
<comment type="cofactor">
    <cofactor evidence="16">
        <name>NH4(+)</name>
        <dbReference type="ChEBI" id="CHEBI:28938"/>
    </cofactor>
    <cofactor evidence="16">
        <name>K(+)</name>
        <dbReference type="ChEBI" id="CHEBI:29103"/>
    </cofactor>
    <text evidence="16">A monovalent cation. Ammonium or potassium.</text>
</comment>
<feature type="binding site" evidence="16">
    <location>
        <position position="221"/>
    </location>
    <ligand>
        <name>substrate</name>
    </ligand>
</feature>
<feature type="binding site" evidence="16">
    <location>
        <position position="162"/>
    </location>
    <ligand>
        <name>K(+)</name>
        <dbReference type="ChEBI" id="CHEBI:29103"/>
    </ligand>
</feature>
<evidence type="ECO:0000256" key="6">
    <source>
        <dbReference type="ARBA" id="ARBA00012102"/>
    </source>
</evidence>
<evidence type="ECO:0000256" key="10">
    <source>
        <dbReference type="ARBA" id="ARBA00022777"/>
    </source>
</evidence>
<evidence type="ECO:0000256" key="13">
    <source>
        <dbReference type="ARBA" id="ARBA00022993"/>
    </source>
</evidence>
<comment type="cofactor">
    <cofactor evidence="2">
        <name>K(+)</name>
        <dbReference type="ChEBI" id="CHEBI:29103"/>
    </cofactor>
</comment>
<dbReference type="Gene3D" id="3.30.420.40">
    <property type="match status" value="2"/>
</dbReference>
<keyword evidence="7 16" id="KW-0963">Cytoplasm</keyword>
<name>W8F369_9BACT</name>
<keyword evidence="18" id="KW-1185">Reference proteome</keyword>
<dbReference type="GO" id="GO:0046872">
    <property type="term" value="F:metal ion binding"/>
    <property type="evidence" value="ECO:0007669"/>
    <property type="project" value="UniProtKB-KW"/>
</dbReference>
<keyword evidence="8 16" id="KW-0808">Transferase</keyword>
<evidence type="ECO:0000256" key="2">
    <source>
        <dbReference type="ARBA" id="ARBA00001958"/>
    </source>
</evidence>
<protein>
    <recommendedName>
        <fullName evidence="15 16">Type III pantothenate kinase</fullName>
        <ecNumber evidence="6 16">2.7.1.33</ecNumber>
    </recommendedName>
    <alternativeName>
        <fullName evidence="16">PanK-III</fullName>
    </alternativeName>
    <alternativeName>
        <fullName evidence="16">Pantothenic acid kinase</fullName>
    </alternativeName>
</protein>
<evidence type="ECO:0000313" key="18">
    <source>
        <dbReference type="Proteomes" id="UP000019423"/>
    </source>
</evidence>
<dbReference type="InterPro" id="IPR043129">
    <property type="entry name" value="ATPase_NBD"/>
</dbReference>
<dbReference type="CDD" id="cd24015">
    <property type="entry name" value="ASKHA_NBD_PanK-III"/>
    <property type="match status" value="1"/>
</dbReference>
<evidence type="ECO:0000313" key="17">
    <source>
        <dbReference type="EMBL" id="AHJ99854.1"/>
    </source>
</evidence>
<dbReference type="UniPathway" id="UPA00241">
    <property type="reaction ID" value="UER00352"/>
</dbReference>
<comment type="catalytic activity">
    <reaction evidence="1 16">
        <text>(R)-pantothenate + ATP = (R)-4'-phosphopantothenate + ADP + H(+)</text>
        <dbReference type="Rhea" id="RHEA:16373"/>
        <dbReference type="ChEBI" id="CHEBI:10986"/>
        <dbReference type="ChEBI" id="CHEBI:15378"/>
        <dbReference type="ChEBI" id="CHEBI:29032"/>
        <dbReference type="ChEBI" id="CHEBI:30616"/>
        <dbReference type="ChEBI" id="CHEBI:456216"/>
        <dbReference type="EC" id="2.7.1.33"/>
    </reaction>
</comment>
<evidence type="ECO:0000256" key="15">
    <source>
        <dbReference type="ARBA" id="ARBA00040883"/>
    </source>
</evidence>
<feature type="binding site" evidence="16">
    <location>
        <begin position="52"/>
        <end position="59"/>
    </location>
    <ligand>
        <name>ATP</name>
        <dbReference type="ChEBI" id="CHEBI:30616"/>
    </ligand>
</feature>
<dbReference type="GO" id="GO:0005524">
    <property type="term" value="F:ATP binding"/>
    <property type="evidence" value="ECO:0007669"/>
    <property type="project" value="UniProtKB-UniRule"/>
</dbReference>
<comment type="similarity">
    <text evidence="14 16">Belongs to the type III pantothenate kinase family.</text>
</comment>
<dbReference type="HOGENOM" id="CLU_066627_2_0_10"/>
<evidence type="ECO:0000256" key="16">
    <source>
        <dbReference type="HAMAP-Rule" id="MF_01274"/>
    </source>
</evidence>
<comment type="function">
    <text evidence="16">Catalyzes the phosphorylation of pantothenate (Pan), the first step in CoA biosynthesis.</text>
</comment>
<comment type="subunit">
    <text evidence="5 16">Homodimer.</text>
</comment>
<dbReference type="NCBIfam" id="TIGR00671">
    <property type="entry name" value="baf"/>
    <property type="match status" value="1"/>
</dbReference>
<dbReference type="PANTHER" id="PTHR34265:SF1">
    <property type="entry name" value="TYPE III PANTOTHENATE KINASE"/>
    <property type="match status" value="1"/>
</dbReference>
<dbReference type="PANTHER" id="PTHR34265">
    <property type="entry name" value="TYPE III PANTOTHENATE KINASE"/>
    <property type="match status" value="1"/>
</dbReference>
<feature type="binding site" evidence="16">
    <location>
        <begin position="139"/>
        <end position="142"/>
    </location>
    <ligand>
        <name>substrate</name>
    </ligand>
</feature>
<evidence type="ECO:0000256" key="12">
    <source>
        <dbReference type="ARBA" id="ARBA00022958"/>
    </source>
</evidence>
<sequence length="292" mass="30884">MVSGWVILTCHAQPLLFHGFTIFALLNAENPRVPAALLHHLPLHHLRTLALDIGNTAVKYGCFEADALLESATGQTPAQVRAAVQRLRPEHVILASVAEATAAWAEELRQLVPGHILEFAPATTPLPIGNAYATPHTLGADRLAAAVGAAWLLPARPVVIIDAGTAIKCDLVTADGVFRGGSISPGLAMRFQALHTFTGRLPLITKPENPVATVPLTGADTQAAIRSGVLNGAAAEVRGMLAEYEAQFPGLAVLVAGGDAGFFRTRLKRPIFVVPELVLMGLHRILVHHVST</sequence>
<accession>W8F369</accession>
<feature type="binding site" evidence="16">
    <location>
        <position position="132"/>
    </location>
    <ligand>
        <name>substrate</name>
    </ligand>
</feature>
<evidence type="ECO:0000256" key="5">
    <source>
        <dbReference type="ARBA" id="ARBA00011738"/>
    </source>
</evidence>
<dbReference type="GO" id="GO:0015937">
    <property type="term" value="P:coenzyme A biosynthetic process"/>
    <property type="evidence" value="ECO:0007669"/>
    <property type="project" value="UniProtKB-UniRule"/>
</dbReference>
<dbReference type="InterPro" id="IPR004619">
    <property type="entry name" value="Type_III_PanK"/>
</dbReference>
<evidence type="ECO:0000256" key="7">
    <source>
        <dbReference type="ARBA" id="ARBA00022490"/>
    </source>
</evidence>
<feature type="active site" description="Proton acceptor" evidence="16">
    <location>
        <position position="141"/>
    </location>
</feature>
<keyword evidence="13 16" id="KW-0173">Coenzyme A biosynthesis</keyword>
<feature type="binding site" evidence="16">
    <location>
        <position position="165"/>
    </location>
    <ligand>
        <name>ATP</name>
        <dbReference type="ChEBI" id="CHEBI:30616"/>
    </ligand>
</feature>
<gene>
    <name evidence="16" type="primary">coaX</name>
    <name evidence="17" type="ORF">Hsw_4259</name>
</gene>
<evidence type="ECO:0000256" key="8">
    <source>
        <dbReference type="ARBA" id="ARBA00022679"/>
    </source>
</evidence>